<dbReference type="CDD" id="cd17321">
    <property type="entry name" value="MFS_MMR_MDR_like"/>
    <property type="match status" value="1"/>
</dbReference>
<dbReference type="Pfam" id="PF07690">
    <property type="entry name" value="MFS_1"/>
    <property type="match status" value="1"/>
</dbReference>
<keyword evidence="4 5" id="KW-0472">Membrane</keyword>
<feature type="transmembrane region" description="Helical" evidence="5">
    <location>
        <begin position="265"/>
        <end position="283"/>
    </location>
</feature>
<dbReference type="InterPro" id="IPR020846">
    <property type="entry name" value="MFS_dom"/>
</dbReference>
<feature type="domain" description="Major facilitator superfamily (MFS) profile" evidence="6">
    <location>
        <begin position="43"/>
        <end position="489"/>
    </location>
</feature>
<feature type="transmembrane region" description="Helical" evidence="5">
    <location>
        <begin position="466"/>
        <end position="485"/>
    </location>
</feature>
<dbReference type="InterPro" id="IPR011701">
    <property type="entry name" value="MFS"/>
</dbReference>
<feature type="transmembrane region" description="Helical" evidence="5">
    <location>
        <begin position="235"/>
        <end position="253"/>
    </location>
</feature>
<dbReference type="PROSITE" id="PS50850">
    <property type="entry name" value="MFS"/>
    <property type="match status" value="1"/>
</dbReference>
<accession>A0ABW0NJ94</accession>
<gene>
    <name evidence="7" type="ORF">ACFPOE_17940</name>
</gene>
<feature type="transmembrane region" description="Helical" evidence="5">
    <location>
        <begin position="167"/>
        <end position="189"/>
    </location>
</feature>
<comment type="caution">
    <text evidence="7">The sequence shown here is derived from an EMBL/GenBank/DDBJ whole genome shotgun (WGS) entry which is preliminary data.</text>
</comment>
<dbReference type="PANTHER" id="PTHR42718:SF48">
    <property type="entry name" value="CONSERVED TWO-DOMAIN MEMBRANE PROTEIN-RELATED"/>
    <property type="match status" value="1"/>
</dbReference>
<keyword evidence="3 5" id="KW-1133">Transmembrane helix</keyword>
<feature type="transmembrane region" description="Helical" evidence="5">
    <location>
        <begin position="369"/>
        <end position="390"/>
    </location>
</feature>
<dbReference type="Gene3D" id="1.20.1720.10">
    <property type="entry name" value="Multidrug resistance protein D"/>
    <property type="match status" value="1"/>
</dbReference>
<organism evidence="7 8">
    <name type="scientific">Caenimonas terrae</name>
    <dbReference type="NCBI Taxonomy" id="696074"/>
    <lineage>
        <taxon>Bacteria</taxon>
        <taxon>Pseudomonadati</taxon>
        <taxon>Pseudomonadota</taxon>
        <taxon>Betaproteobacteria</taxon>
        <taxon>Burkholderiales</taxon>
        <taxon>Comamonadaceae</taxon>
        <taxon>Caenimonas</taxon>
    </lineage>
</organism>
<keyword evidence="2 5" id="KW-0812">Transmembrane</keyword>
<feature type="transmembrane region" description="Helical" evidence="5">
    <location>
        <begin position="134"/>
        <end position="155"/>
    </location>
</feature>
<evidence type="ECO:0000259" key="6">
    <source>
        <dbReference type="PROSITE" id="PS50850"/>
    </source>
</evidence>
<feature type="transmembrane region" description="Helical" evidence="5">
    <location>
        <begin position="78"/>
        <end position="97"/>
    </location>
</feature>
<dbReference type="InterPro" id="IPR036259">
    <property type="entry name" value="MFS_trans_sf"/>
</dbReference>
<dbReference type="EMBL" id="JBHSMF010000009">
    <property type="protein sequence ID" value="MFC5499432.1"/>
    <property type="molecule type" value="Genomic_DNA"/>
</dbReference>
<feature type="transmembrane region" description="Helical" evidence="5">
    <location>
        <begin position="340"/>
        <end position="362"/>
    </location>
</feature>
<name>A0ABW0NJ94_9BURK</name>
<feature type="transmembrane region" description="Helical" evidence="5">
    <location>
        <begin position="195"/>
        <end position="214"/>
    </location>
</feature>
<keyword evidence="8" id="KW-1185">Reference proteome</keyword>
<evidence type="ECO:0000256" key="2">
    <source>
        <dbReference type="ARBA" id="ARBA00022692"/>
    </source>
</evidence>
<feature type="transmembrane region" description="Helical" evidence="5">
    <location>
        <begin position="303"/>
        <end position="328"/>
    </location>
</feature>
<comment type="subcellular location">
    <subcellularLocation>
        <location evidence="1">Membrane</location>
        <topology evidence="1">Multi-pass membrane protein</topology>
    </subcellularLocation>
</comment>
<proteinExistence type="predicted"/>
<evidence type="ECO:0000256" key="4">
    <source>
        <dbReference type="ARBA" id="ARBA00023136"/>
    </source>
</evidence>
<dbReference type="SUPFAM" id="SSF103473">
    <property type="entry name" value="MFS general substrate transporter"/>
    <property type="match status" value="1"/>
</dbReference>
<feature type="transmembrane region" description="Helical" evidence="5">
    <location>
        <begin position="109"/>
        <end position="128"/>
    </location>
</feature>
<protein>
    <submittedName>
        <fullName evidence="7">MFS transporter</fullName>
    </submittedName>
</protein>
<dbReference type="PANTHER" id="PTHR42718">
    <property type="entry name" value="MAJOR FACILITATOR SUPERFAMILY MULTIDRUG TRANSPORTER MFSC"/>
    <property type="match status" value="1"/>
</dbReference>
<evidence type="ECO:0000256" key="3">
    <source>
        <dbReference type="ARBA" id="ARBA00022989"/>
    </source>
</evidence>
<evidence type="ECO:0000256" key="1">
    <source>
        <dbReference type="ARBA" id="ARBA00004141"/>
    </source>
</evidence>
<dbReference type="Gene3D" id="1.20.1250.20">
    <property type="entry name" value="MFS general substrate transporter like domains"/>
    <property type="match status" value="1"/>
</dbReference>
<evidence type="ECO:0000313" key="7">
    <source>
        <dbReference type="EMBL" id="MFC5499432.1"/>
    </source>
</evidence>
<feature type="transmembrane region" description="Helical" evidence="5">
    <location>
        <begin position="46"/>
        <end position="66"/>
    </location>
</feature>
<sequence>MLPSINCWHQTINSANPPSPSFPAAAAEPAHYPGLPLPQRYHAMGVIIMGIALSVLDGTVVNLALPGIVRDLHSTPSHAVWVINAYQLATLALLLPLATLGDRVGYRRVYLAGVSIFTAASIGCMLARSLPALATARAVQGVGAAGIMAVNAALVRLTYPSPQLGRGIALNSVVVAVASVAGPTVAAGVLSVASWPWLFAINVPLGVLLLALGFRALPHNAAPPAGGARLSPVDVVLNASMFVLLFLAADILGARSGTTADRSTAMTGLAMLALAIGVGVLYVRRQRGRQFPLLPVDLLRIPVFALSMCTSVGAFTAQTLAYIALPFLMLDAWGLGPLRAGLLLTCWPLAIVASAPIAGRLIGRYPGGLLGGVGLAVLAAGLALLAAAPAHPAAFDVAWRMAVCGFGFGLFQSPNNHTIITSAPVARSGAASGMLGTARLTGQSAGAVLLAGIFSFSSVHDGRGPAIALALAAGFAAVAAVFSALRVRH</sequence>
<dbReference type="RefSeq" id="WP_376851655.1">
    <property type="nucleotide sequence ID" value="NZ_JBHSMF010000009.1"/>
</dbReference>
<dbReference type="Proteomes" id="UP001596037">
    <property type="component" value="Unassembled WGS sequence"/>
</dbReference>
<evidence type="ECO:0000313" key="8">
    <source>
        <dbReference type="Proteomes" id="UP001596037"/>
    </source>
</evidence>
<reference evidence="8" key="1">
    <citation type="journal article" date="2019" name="Int. J. Syst. Evol. Microbiol.">
        <title>The Global Catalogue of Microorganisms (GCM) 10K type strain sequencing project: providing services to taxonomists for standard genome sequencing and annotation.</title>
        <authorList>
            <consortium name="The Broad Institute Genomics Platform"/>
            <consortium name="The Broad Institute Genome Sequencing Center for Infectious Disease"/>
            <person name="Wu L."/>
            <person name="Ma J."/>
        </authorList>
    </citation>
    <scope>NUCLEOTIDE SEQUENCE [LARGE SCALE GENOMIC DNA]</scope>
    <source>
        <strain evidence="8">CCUG 57401</strain>
    </source>
</reference>
<evidence type="ECO:0000256" key="5">
    <source>
        <dbReference type="SAM" id="Phobius"/>
    </source>
</evidence>